<dbReference type="PANTHER" id="PTHR23501:SF102">
    <property type="entry name" value="DRUG TRANSPORTER, PUTATIVE (AFU_ORTHOLOGUE AFUA_3G08530)-RELATED"/>
    <property type="match status" value="1"/>
</dbReference>
<feature type="transmembrane region" description="Helical" evidence="7">
    <location>
        <begin position="170"/>
        <end position="191"/>
    </location>
</feature>
<feature type="transmembrane region" description="Helical" evidence="7">
    <location>
        <begin position="37"/>
        <end position="60"/>
    </location>
</feature>
<evidence type="ECO:0000259" key="8">
    <source>
        <dbReference type="PROSITE" id="PS50850"/>
    </source>
</evidence>
<keyword evidence="3 7" id="KW-0812">Transmembrane</keyword>
<feature type="transmembrane region" description="Helical" evidence="7">
    <location>
        <begin position="496"/>
        <end position="514"/>
    </location>
</feature>
<dbReference type="AlphaFoldDB" id="U7PN86"/>
<feature type="transmembrane region" description="Helical" evidence="7">
    <location>
        <begin position="135"/>
        <end position="158"/>
    </location>
</feature>
<feature type="transmembrane region" description="Helical" evidence="7">
    <location>
        <begin position="383"/>
        <end position="400"/>
    </location>
</feature>
<dbReference type="GO" id="GO:0022857">
    <property type="term" value="F:transmembrane transporter activity"/>
    <property type="evidence" value="ECO:0007669"/>
    <property type="project" value="InterPro"/>
</dbReference>
<dbReference type="Pfam" id="PF03694">
    <property type="entry name" value="Erg28"/>
    <property type="match status" value="1"/>
</dbReference>
<evidence type="ECO:0000256" key="3">
    <source>
        <dbReference type="ARBA" id="ARBA00022692"/>
    </source>
</evidence>
<feature type="transmembrane region" description="Helical" evidence="7">
    <location>
        <begin position="446"/>
        <end position="469"/>
    </location>
</feature>
<dbReference type="OrthoDB" id="10021397at2759"/>
<keyword evidence="5 7" id="KW-0472">Membrane</keyword>
<proteinExistence type="inferred from homology"/>
<feature type="region of interest" description="Disordered" evidence="6">
    <location>
        <begin position="1"/>
        <end position="30"/>
    </location>
</feature>
<dbReference type="Gene3D" id="1.20.1250.20">
    <property type="entry name" value="MFS general substrate transporter like domains"/>
    <property type="match status" value="1"/>
</dbReference>
<dbReference type="HOGENOM" id="CLU_000960_22_0_1"/>
<evidence type="ECO:0000313" key="9">
    <source>
        <dbReference type="EMBL" id="ERS97047.1"/>
    </source>
</evidence>
<accession>U7PN86</accession>
<evidence type="ECO:0000256" key="4">
    <source>
        <dbReference type="ARBA" id="ARBA00022989"/>
    </source>
</evidence>
<dbReference type="PROSITE" id="PS50850">
    <property type="entry name" value="MFS"/>
    <property type="match status" value="1"/>
</dbReference>
<feature type="transmembrane region" description="Helical" evidence="7">
    <location>
        <begin position="279"/>
        <end position="299"/>
    </location>
</feature>
<evidence type="ECO:0000313" key="10">
    <source>
        <dbReference type="Proteomes" id="UP000018087"/>
    </source>
</evidence>
<dbReference type="Pfam" id="PF07690">
    <property type="entry name" value="MFS_1"/>
    <property type="match status" value="1"/>
</dbReference>
<dbReference type="PANTHER" id="PTHR23501">
    <property type="entry name" value="MAJOR FACILITATOR SUPERFAMILY"/>
    <property type="match status" value="1"/>
</dbReference>
<keyword evidence="4 7" id="KW-1133">Transmembrane helix</keyword>
<feature type="transmembrane region" description="Helical" evidence="7">
    <location>
        <begin position="412"/>
        <end position="434"/>
    </location>
</feature>
<dbReference type="InterPro" id="IPR005352">
    <property type="entry name" value="Erg28"/>
</dbReference>
<feature type="compositionally biased region" description="Pro residues" evidence="6">
    <location>
        <begin position="14"/>
        <end position="30"/>
    </location>
</feature>
<name>U7PN86_SPOS1</name>
<comment type="similarity">
    <text evidence="2">Belongs to the major facilitator superfamily. TCR/Tet family.</text>
</comment>
<evidence type="ECO:0000256" key="1">
    <source>
        <dbReference type="ARBA" id="ARBA00004141"/>
    </source>
</evidence>
<sequence>MSAKTDVDVVPIVDGPPSPTISPRPSPPPVSPARRRVIMLSLCLALFLSALDITIVATALPTLARHLDASAAVYAWIGSGYTLANTASIAIWARLSDPDLGGRRPVLLAANTVFLVGSVLAGVAQTAGVLVAGRIVQGLGGGGINVLVTIVIGDLVTLPTDRAKYYGMTGLVYAVACSVGPVLGGVFTQTIGWRWCFWINLPFCAVSLLVLVFALKVDQPKAADATSPTLLSRLLRLKSLDWVGSFLVVGGTIAFLYGLEAGADTTTNTAGNWSAPTVIALLVVGSLLLVAFAVYEHIVPPAHPLLPTRSLFGSLTNIAALLIMVLHNFVFISYDYFLPLYFQVGLGFAPIRSGVTLFALVLPLSAATLASGFAVRRTRNYRVAMWAGAALMTLGTGLLINLDAPATNLVKIVLYLVVIGIGAGPLFQAPLVALQSHVGPEDAAGAASASAFLRSLASAISIVVGTVLLQNGLHGRGITDTTTPPAQFAAAVRRMWIFYTATSVSAMIHSVVCYTRPIASLRQFSGPSAPPKHALLAHVYGVKNVYTGLIRLYAAYQITNPALYNLTTLTFVGVLALYSTEHLFFRTVGTREALASYVIATIGFVWMQNYRGWYLA</sequence>
<dbReference type="InterPro" id="IPR011701">
    <property type="entry name" value="MFS"/>
</dbReference>
<feature type="transmembrane region" description="Helical" evidence="7">
    <location>
        <begin position="354"/>
        <end position="376"/>
    </location>
</feature>
<evidence type="ECO:0000256" key="6">
    <source>
        <dbReference type="SAM" id="MobiDB-lite"/>
    </source>
</evidence>
<gene>
    <name evidence="9" type="ORF">HMPREF1624_06376</name>
</gene>
<dbReference type="InterPro" id="IPR020846">
    <property type="entry name" value="MFS_dom"/>
</dbReference>
<feature type="transmembrane region" description="Helical" evidence="7">
    <location>
        <begin position="592"/>
        <end position="610"/>
    </location>
</feature>
<feature type="transmembrane region" description="Helical" evidence="7">
    <location>
        <begin position="105"/>
        <end position="123"/>
    </location>
</feature>
<dbReference type="eggNOG" id="KOG0254">
    <property type="taxonomic scope" value="Eukaryota"/>
</dbReference>
<evidence type="ECO:0000256" key="7">
    <source>
        <dbReference type="SAM" id="Phobius"/>
    </source>
</evidence>
<protein>
    <recommendedName>
        <fullName evidence="8">Major facilitator superfamily (MFS) profile domain-containing protein</fullName>
    </recommendedName>
</protein>
<dbReference type="InterPro" id="IPR036259">
    <property type="entry name" value="MFS_trans_sf"/>
</dbReference>
<organism evidence="9 10">
    <name type="scientific">Sporothrix schenckii (strain ATCC 58251 / de Perez 2211183)</name>
    <name type="common">Rose-picker's disease fungus</name>
    <dbReference type="NCBI Taxonomy" id="1391915"/>
    <lineage>
        <taxon>Eukaryota</taxon>
        <taxon>Fungi</taxon>
        <taxon>Dikarya</taxon>
        <taxon>Ascomycota</taxon>
        <taxon>Pezizomycotina</taxon>
        <taxon>Sordariomycetes</taxon>
        <taxon>Sordariomycetidae</taxon>
        <taxon>Ophiostomatales</taxon>
        <taxon>Ophiostomataceae</taxon>
        <taxon>Sporothrix</taxon>
    </lineage>
</organism>
<feature type="domain" description="Major facilitator superfamily (MFS) profile" evidence="8">
    <location>
        <begin position="38"/>
        <end position="518"/>
    </location>
</feature>
<evidence type="ECO:0000256" key="5">
    <source>
        <dbReference type="ARBA" id="ARBA00023136"/>
    </source>
</evidence>
<evidence type="ECO:0000256" key="2">
    <source>
        <dbReference type="ARBA" id="ARBA00007520"/>
    </source>
</evidence>
<comment type="subcellular location">
    <subcellularLocation>
        <location evidence="1">Membrane</location>
        <topology evidence="1">Multi-pass membrane protein</topology>
    </subcellularLocation>
</comment>
<feature type="transmembrane region" description="Helical" evidence="7">
    <location>
        <begin position="311"/>
        <end position="334"/>
    </location>
</feature>
<dbReference type="Gene3D" id="1.20.1720.10">
    <property type="entry name" value="Multidrug resistance protein D"/>
    <property type="match status" value="1"/>
</dbReference>
<feature type="transmembrane region" description="Helical" evidence="7">
    <location>
        <begin position="535"/>
        <end position="556"/>
    </location>
</feature>
<dbReference type="SUPFAM" id="SSF103473">
    <property type="entry name" value="MFS general substrate transporter"/>
    <property type="match status" value="2"/>
</dbReference>
<keyword evidence="10" id="KW-1185">Reference proteome</keyword>
<feature type="transmembrane region" description="Helical" evidence="7">
    <location>
        <begin position="72"/>
        <end position="93"/>
    </location>
</feature>
<reference evidence="10" key="1">
    <citation type="journal article" date="2014" name="Genome Announc.">
        <title>Genome sequence of the pathogenic fungus Sporothrix schenckii (ATCC 58251).</title>
        <authorList>
            <person name="Cuomo C.A."/>
            <person name="Rodriguez-Del Valle N."/>
            <person name="Perez-Sanchez L."/>
            <person name="Abouelleil A."/>
            <person name="Goldberg J."/>
            <person name="Young S."/>
            <person name="Zeng Q."/>
            <person name="Birren B.W."/>
        </authorList>
    </citation>
    <scope>NUCLEOTIDE SEQUENCE [LARGE SCALE GENOMIC DNA]</scope>
    <source>
        <strain evidence="10">ATCC 58251 / de Perez 2211183</strain>
    </source>
</reference>
<feature type="transmembrane region" description="Helical" evidence="7">
    <location>
        <begin position="197"/>
        <end position="218"/>
    </location>
</feature>
<dbReference type="EMBL" id="KI440848">
    <property type="protein sequence ID" value="ERS97047.1"/>
    <property type="molecule type" value="Genomic_DNA"/>
</dbReference>
<dbReference type="Proteomes" id="UP000018087">
    <property type="component" value="Unassembled WGS sequence"/>
</dbReference>
<feature type="transmembrane region" description="Helical" evidence="7">
    <location>
        <begin position="562"/>
        <end position="580"/>
    </location>
</feature>
<dbReference type="GO" id="GO:0005886">
    <property type="term" value="C:plasma membrane"/>
    <property type="evidence" value="ECO:0007669"/>
    <property type="project" value="TreeGrafter"/>
</dbReference>
<feature type="transmembrane region" description="Helical" evidence="7">
    <location>
        <begin position="239"/>
        <end position="259"/>
    </location>
</feature>